<protein>
    <submittedName>
        <fullName evidence="2">Xre family transcriptional regulator</fullName>
    </submittedName>
</protein>
<keyword evidence="3" id="KW-1185">Reference proteome</keyword>
<dbReference type="GO" id="GO:0003677">
    <property type="term" value="F:DNA binding"/>
    <property type="evidence" value="ECO:0007669"/>
    <property type="project" value="InterPro"/>
</dbReference>
<dbReference type="InterPro" id="IPR001387">
    <property type="entry name" value="Cro/C1-type_HTH"/>
</dbReference>
<dbReference type="InterPro" id="IPR010982">
    <property type="entry name" value="Lambda_DNA-bd_dom_sf"/>
</dbReference>
<dbReference type="Gene3D" id="1.10.260.40">
    <property type="entry name" value="lambda repressor-like DNA-binding domains"/>
    <property type="match status" value="1"/>
</dbReference>
<dbReference type="CDD" id="cd00093">
    <property type="entry name" value="HTH_XRE"/>
    <property type="match status" value="1"/>
</dbReference>
<reference evidence="2 3" key="1">
    <citation type="submission" date="2019-06" db="EMBL/GenBank/DDBJ databases">
        <title>Genomic Encyclopedia of Type Strains, Phase IV (KMG-V): Genome sequencing to study the core and pangenomes of soil and plant-associated prokaryotes.</title>
        <authorList>
            <person name="Whitman W."/>
        </authorList>
    </citation>
    <scope>NUCLEOTIDE SEQUENCE [LARGE SCALE GENOMIC DNA]</scope>
    <source>
        <strain evidence="2 3">BR 11622</strain>
    </source>
</reference>
<dbReference type="EMBL" id="VITR01000008">
    <property type="protein sequence ID" value="TWB41200.1"/>
    <property type="molecule type" value="Genomic_DNA"/>
</dbReference>
<sequence length="84" mass="9450">MPKSLRSPQQQQLQSLLIELRKAKGLTQTEVATRLRRPQSFVAKYEGGERRLDVVEFIEVAQALEADACLVLGELIQRSPVTTD</sequence>
<proteinExistence type="predicted"/>
<name>A0A560H6P6_9PROT</name>
<dbReference type="Proteomes" id="UP000315751">
    <property type="component" value="Unassembled WGS sequence"/>
</dbReference>
<accession>A0A560H6P6</accession>
<dbReference type="PROSITE" id="PS50943">
    <property type="entry name" value="HTH_CROC1"/>
    <property type="match status" value="1"/>
</dbReference>
<comment type="caution">
    <text evidence="2">The sequence shown here is derived from an EMBL/GenBank/DDBJ whole genome shotgun (WGS) entry which is preliminary data.</text>
</comment>
<evidence type="ECO:0000313" key="2">
    <source>
        <dbReference type="EMBL" id="TWB41200.1"/>
    </source>
</evidence>
<dbReference type="SUPFAM" id="SSF47413">
    <property type="entry name" value="lambda repressor-like DNA-binding domains"/>
    <property type="match status" value="1"/>
</dbReference>
<dbReference type="OrthoDB" id="9803379at2"/>
<dbReference type="AlphaFoldDB" id="A0A560H6P6"/>
<evidence type="ECO:0000313" key="3">
    <source>
        <dbReference type="Proteomes" id="UP000315751"/>
    </source>
</evidence>
<feature type="domain" description="HTH cro/C1-type" evidence="1">
    <location>
        <begin position="17"/>
        <end position="71"/>
    </location>
</feature>
<dbReference type="Pfam" id="PF13560">
    <property type="entry name" value="HTH_31"/>
    <property type="match status" value="1"/>
</dbReference>
<dbReference type="RefSeq" id="WP_145733603.1">
    <property type="nucleotide sequence ID" value="NZ_VITR01000008.1"/>
</dbReference>
<organism evidence="2 3">
    <name type="scientific">Nitrospirillum amazonense</name>
    <dbReference type="NCBI Taxonomy" id="28077"/>
    <lineage>
        <taxon>Bacteria</taxon>
        <taxon>Pseudomonadati</taxon>
        <taxon>Pseudomonadota</taxon>
        <taxon>Alphaproteobacteria</taxon>
        <taxon>Rhodospirillales</taxon>
        <taxon>Azospirillaceae</taxon>
        <taxon>Nitrospirillum</taxon>
    </lineage>
</organism>
<dbReference type="SMART" id="SM00530">
    <property type="entry name" value="HTH_XRE"/>
    <property type="match status" value="1"/>
</dbReference>
<gene>
    <name evidence="2" type="ORF">FBZ90_108224</name>
</gene>
<evidence type="ECO:0000259" key="1">
    <source>
        <dbReference type="PROSITE" id="PS50943"/>
    </source>
</evidence>